<dbReference type="VEuPathDB" id="MicrosporidiaDB:NCER_101237"/>
<evidence type="ECO:0000256" key="1">
    <source>
        <dbReference type="ARBA" id="ARBA00022574"/>
    </source>
</evidence>
<dbReference type="Pfam" id="PF25048">
    <property type="entry name" value="Beta-prop_TEP1_C"/>
    <property type="match status" value="1"/>
</dbReference>
<sequence length="317" mass="35120">MLSSNAKIFEIQSPPTDTVSEFSFSTLHNMMIASSWDGSISLYNPISPNGFMKNIQYSKPMLSCSFSKDTPVHCFGGSADGTLHFIDLEKGISNNFKAHNDGIKSVRSLYNSVITASWDKTIKIWDTRSAQCTKTIECDGKIYCMDLQNNLLAYGTSTNAMYSCNINNMDNKKKHTPRFSYMIKCLNVGSDDKNVLVGSIEGKCEMINTTSIYNGITFRSHRKDTKVYSVNTVSIFPKNSNILVTAGGNGDLIFYDNLSRVKTFTKTEDLPVTAGGFSTDGKLYVYGLGDDWSTGYDGVFRKTSIKVMEVNSLGIKI</sequence>
<dbReference type="VEuPathDB" id="MicrosporidiaDB:G9O61_00g010210"/>
<dbReference type="EMBL" id="JPQZ01000020">
    <property type="protein sequence ID" value="KKO75472.1"/>
    <property type="molecule type" value="Genomic_DNA"/>
</dbReference>
<comment type="caution">
    <text evidence="5">The sequence shown here is derived from an EMBL/GenBank/DDBJ whole genome shotgun (WGS) entry which is preliminary data.</text>
</comment>
<dbReference type="InterPro" id="IPR019775">
    <property type="entry name" value="WD40_repeat_CS"/>
</dbReference>
<organism evidence="5 6">
    <name type="scientific">Vairimorpha ceranae</name>
    <dbReference type="NCBI Taxonomy" id="40302"/>
    <lineage>
        <taxon>Eukaryota</taxon>
        <taxon>Fungi</taxon>
        <taxon>Fungi incertae sedis</taxon>
        <taxon>Microsporidia</taxon>
        <taxon>Nosematidae</taxon>
        <taxon>Vairimorpha</taxon>
    </lineage>
</organism>
<dbReference type="InterPro" id="IPR015943">
    <property type="entry name" value="WD40/YVTN_repeat-like_dom_sf"/>
</dbReference>
<evidence type="ECO:0000259" key="4">
    <source>
        <dbReference type="Pfam" id="PF25048"/>
    </source>
</evidence>
<dbReference type="Gene3D" id="2.130.10.10">
    <property type="entry name" value="YVTN repeat-like/Quinoprotein amine dehydrogenase"/>
    <property type="match status" value="1"/>
</dbReference>
<protein>
    <submittedName>
        <fullName evidence="5">Wd40 domain-containing protein</fullName>
    </submittedName>
</protein>
<feature type="repeat" description="WD" evidence="3">
    <location>
        <begin position="96"/>
        <end position="135"/>
    </location>
</feature>
<dbReference type="Proteomes" id="UP000034350">
    <property type="component" value="Unassembled WGS sequence"/>
</dbReference>
<dbReference type="InterPro" id="IPR001680">
    <property type="entry name" value="WD40_rpt"/>
</dbReference>
<name>A0A0F9YSE2_9MICR</name>
<dbReference type="AlphaFoldDB" id="A0A0F9YSE2"/>
<dbReference type="PROSITE" id="PS00678">
    <property type="entry name" value="WD_REPEATS_1"/>
    <property type="match status" value="1"/>
</dbReference>
<dbReference type="VEuPathDB" id="MicrosporidiaDB:AAJ76_2000033894"/>
<evidence type="ECO:0000313" key="5">
    <source>
        <dbReference type="EMBL" id="KKO75472.1"/>
    </source>
</evidence>
<dbReference type="RefSeq" id="XP_024331214.1">
    <property type="nucleotide sequence ID" value="XM_024474400.1"/>
</dbReference>
<keyword evidence="1 3" id="KW-0853">WD repeat</keyword>
<dbReference type="OrthoDB" id="256303at2759"/>
<dbReference type="PANTHER" id="PTHR10971">
    <property type="entry name" value="MRNA EXPORT FACTOR AND BUB3"/>
    <property type="match status" value="1"/>
</dbReference>
<dbReference type="InterPro" id="IPR036322">
    <property type="entry name" value="WD40_repeat_dom_sf"/>
</dbReference>
<evidence type="ECO:0000313" key="6">
    <source>
        <dbReference type="Proteomes" id="UP000034350"/>
    </source>
</evidence>
<proteinExistence type="predicted"/>
<reference evidence="5 6" key="1">
    <citation type="journal article" date="2015" name="Environ. Microbiol.">
        <title>Genome analyses suggest the presence of polyploidy and recent human-driven expansions in eight global populations of the honeybee pathogen Nosema ceranae.</title>
        <authorList>
            <person name="Pelin A."/>
            <person name="Selman M."/>
            <person name="Aris-Brosou S."/>
            <person name="Farinelli L."/>
            <person name="Corradi N."/>
        </authorList>
    </citation>
    <scope>NUCLEOTIDE SEQUENCE [LARGE SCALE GENOMIC DNA]</scope>
    <source>
        <strain evidence="5 6">PA08 1199</strain>
    </source>
</reference>
<keyword evidence="6" id="KW-1185">Reference proteome</keyword>
<keyword evidence="2" id="KW-0677">Repeat</keyword>
<accession>A0A0F9YSE2</accession>
<dbReference type="Pfam" id="PF00400">
    <property type="entry name" value="WD40"/>
    <property type="match status" value="1"/>
</dbReference>
<dbReference type="InterPro" id="IPR056828">
    <property type="entry name" value="Beta-prop_TEP1_C"/>
</dbReference>
<evidence type="ECO:0000256" key="2">
    <source>
        <dbReference type="ARBA" id="ARBA00022737"/>
    </source>
</evidence>
<gene>
    <name evidence="5" type="ORF">AAJ76_2000033894</name>
</gene>
<dbReference type="SUPFAM" id="SSF50978">
    <property type="entry name" value="WD40 repeat-like"/>
    <property type="match status" value="1"/>
</dbReference>
<evidence type="ECO:0000256" key="3">
    <source>
        <dbReference type="PROSITE-ProRule" id="PRU00221"/>
    </source>
</evidence>
<feature type="domain" description="TEP-1 C-terminal beta-propeller" evidence="4">
    <location>
        <begin position="99"/>
        <end position="148"/>
    </location>
</feature>
<dbReference type="GeneID" id="36319318"/>
<dbReference type="SMART" id="SM00320">
    <property type="entry name" value="WD40"/>
    <property type="match status" value="5"/>
</dbReference>
<dbReference type="PROSITE" id="PS50082">
    <property type="entry name" value="WD_REPEATS_2"/>
    <property type="match status" value="1"/>
</dbReference>